<proteinExistence type="predicted"/>
<keyword evidence="1" id="KW-1133">Transmembrane helix</keyword>
<keyword evidence="1" id="KW-0472">Membrane</keyword>
<gene>
    <name evidence="2" type="ORF">S06H3_29166</name>
</gene>
<evidence type="ECO:0008006" key="3">
    <source>
        <dbReference type="Google" id="ProtNLM"/>
    </source>
</evidence>
<accession>X1LJJ9</accession>
<dbReference type="EMBL" id="BARV01017077">
    <property type="protein sequence ID" value="GAI19542.1"/>
    <property type="molecule type" value="Genomic_DNA"/>
</dbReference>
<evidence type="ECO:0000256" key="1">
    <source>
        <dbReference type="SAM" id="Phobius"/>
    </source>
</evidence>
<protein>
    <recommendedName>
        <fullName evidence="3">Sugar ABC transporter permease</fullName>
    </recommendedName>
</protein>
<name>X1LJJ9_9ZZZZ</name>
<feature type="transmembrane region" description="Helical" evidence="1">
    <location>
        <begin position="20"/>
        <end position="38"/>
    </location>
</feature>
<feature type="non-terminal residue" evidence="2">
    <location>
        <position position="43"/>
    </location>
</feature>
<dbReference type="AlphaFoldDB" id="X1LJJ9"/>
<sequence length="43" mass="5126">MARRSHRPRGRRRTQSWRYIIPVLLIIVVVIAFKYGPFGKNES</sequence>
<evidence type="ECO:0000313" key="2">
    <source>
        <dbReference type="EMBL" id="GAI19542.1"/>
    </source>
</evidence>
<comment type="caution">
    <text evidence="2">The sequence shown here is derived from an EMBL/GenBank/DDBJ whole genome shotgun (WGS) entry which is preliminary data.</text>
</comment>
<organism evidence="2">
    <name type="scientific">marine sediment metagenome</name>
    <dbReference type="NCBI Taxonomy" id="412755"/>
    <lineage>
        <taxon>unclassified sequences</taxon>
        <taxon>metagenomes</taxon>
        <taxon>ecological metagenomes</taxon>
    </lineage>
</organism>
<reference evidence="2" key="1">
    <citation type="journal article" date="2014" name="Front. Microbiol.">
        <title>High frequency of phylogenetically diverse reductive dehalogenase-homologous genes in deep subseafloor sedimentary metagenomes.</title>
        <authorList>
            <person name="Kawai M."/>
            <person name="Futagami T."/>
            <person name="Toyoda A."/>
            <person name="Takaki Y."/>
            <person name="Nishi S."/>
            <person name="Hori S."/>
            <person name="Arai W."/>
            <person name="Tsubouchi T."/>
            <person name="Morono Y."/>
            <person name="Uchiyama I."/>
            <person name="Ito T."/>
            <person name="Fujiyama A."/>
            <person name="Inagaki F."/>
            <person name="Takami H."/>
        </authorList>
    </citation>
    <scope>NUCLEOTIDE SEQUENCE</scope>
    <source>
        <strain evidence="2">Expedition CK06-06</strain>
    </source>
</reference>
<keyword evidence="1" id="KW-0812">Transmembrane</keyword>